<dbReference type="GO" id="GO:0001897">
    <property type="term" value="P:symbiont-mediated cytolysis of host cell"/>
    <property type="evidence" value="ECO:0007669"/>
    <property type="project" value="UniProtKB-ARBA"/>
</dbReference>
<evidence type="ECO:0000259" key="3">
    <source>
        <dbReference type="PROSITE" id="PS51272"/>
    </source>
</evidence>
<protein>
    <submittedName>
        <fullName evidence="4">PGrP protein</fullName>
    </submittedName>
</protein>
<evidence type="ECO:0000313" key="4">
    <source>
        <dbReference type="EMBL" id="XCD07637.1"/>
    </source>
</evidence>
<dbReference type="InterPro" id="IPR036505">
    <property type="entry name" value="Amidase/PGRP_sf"/>
</dbReference>
<dbReference type="Pfam" id="PF00395">
    <property type="entry name" value="SLH"/>
    <property type="match status" value="1"/>
</dbReference>
<evidence type="ECO:0000256" key="2">
    <source>
        <dbReference type="ARBA" id="ARBA00022638"/>
    </source>
</evidence>
<accession>A0AAU8B8Q2</accession>
<dbReference type="InterPro" id="IPR001119">
    <property type="entry name" value="SLH_dom"/>
</dbReference>
<dbReference type="CDD" id="cd06583">
    <property type="entry name" value="PGRP"/>
    <property type="match status" value="1"/>
</dbReference>
<dbReference type="GO" id="GO:0008745">
    <property type="term" value="F:N-acetylmuramoyl-L-alanine amidase activity"/>
    <property type="evidence" value="ECO:0007669"/>
    <property type="project" value="InterPro"/>
</dbReference>
<dbReference type="SUPFAM" id="SSF55846">
    <property type="entry name" value="N-acetylmuramoyl-L-alanine amidase-like"/>
    <property type="match status" value="1"/>
</dbReference>
<dbReference type="GO" id="GO:0009253">
    <property type="term" value="P:peptidoglycan catabolic process"/>
    <property type="evidence" value="ECO:0007669"/>
    <property type="project" value="InterPro"/>
</dbReference>
<sequence>MNLLKCILTANDCYKANQRITPKGVMVHSTGANNPTLKRYVQPLKGDADYDALMAQLGTNTNANSWNRSGTNACVHAFIGKLADGSIAAVQTLPWNWRGWHAGSGTTRSSANNSHISFEICEDDLKDANYFAQVYQTAVELTAMLCKEYNLDPLADEVVICHAEGYRLGMASGHADVEHWFPRHGKTMDDFRADVARTIQEDDDMTQENFKTMWQELRKELQSEAASSWSGEALQWAESNGIMLGDDKGNLLPLDLLTREQMAVMLYRFAQWLGKA</sequence>
<dbReference type="EMBL" id="PP511792">
    <property type="protein sequence ID" value="XCD07637.1"/>
    <property type="molecule type" value="Genomic_DNA"/>
</dbReference>
<keyword evidence="2" id="KW-0081">Bacteriolytic enzyme</keyword>
<name>A0AAU8B8Q2_9CAUD</name>
<reference evidence="4" key="1">
    <citation type="submission" date="2024-03" db="EMBL/GenBank/DDBJ databases">
        <title>Diverse circular DNA viruses in blood, oral, and fecal samples of captive lemurs.</title>
        <authorList>
            <person name="Paietta E.N."/>
            <person name="Kraberger S."/>
            <person name="Lund M.C."/>
            <person name="Custer J.M."/>
            <person name="Vargas K.M."/>
            <person name="Ehmke E.E."/>
            <person name="Yoder A.D."/>
            <person name="Varsani A."/>
        </authorList>
    </citation>
    <scope>NUCLEOTIDE SEQUENCE</scope>
    <source>
        <strain evidence="4">Duke_28FS_2</strain>
    </source>
</reference>
<dbReference type="PROSITE" id="PS51272">
    <property type="entry name" value="SLH"/>
    <property type="match status" value="1"/>
</dbReference>
<dbReference type="InterPro" id="IPR002502">
    <property type="entry name" value="Amidase_domain"/>
</dbReference>
<dbReference type="GO" id="GO:0042742">
    <property type="term" value="P:defense response to bacterium"/>
    <property type="evidence" value="ECO:0007669"/>
    <property type="project" value="UniProtKB-KW"/>
</dbReference>
<feature type="domain" description="SLH" evidence="3">
    <location>
        <begin position="217"/>
        <end position="276"/>
    </location>
</feature>
<dbReference type="Pfam" id="PF01510">
    <property type="entry name" value="Amidase_2"/>
    <property type="match status" value="1"/>
</dbReference>
<dbReference type="Gene3D" id="3.40.80.10">
    <property type="entry name" value="Peptidoglycan recognition protein-like"/>
    <property type="match status" value="1"/>
</dbReference>
<organism evidence="4">
    <name type="scientific">Dulem virus 33</name>
    <dbReference type="NCBI Taxonomy" id="3145751"/>
    <lineage>
        <taxon>Viruses</taxon>
        <taxon>Duplodnaviria</taxon>
        <taxon>Heunggongvirae</taxon>
        <taxon>Uroviricota</taxon>
        <taxon>Caudoviricetes</taxon>
    </lineage>
</organism>
<proteinExistence type="predicted"/>
<evidence type="ECO:0000256" key="1">
    <source>
        <dbReference type="ARBA" id="ARBA00022529"/>
    </source>
</evidence>
<keyword evidence="1" id="KW-0929">Antimicrobial</keyword>
<dbReference type="SMART" id="SM00644">
    <property type="entry name" value="Ami_2"/>
    <property type="match status" value="1"/>
</dbReference>